<dbReference type="InterPro" id="IPR050097">
    <property type="entry name" value="Ferredoxin-NADP_redctase_2"/>
</dbReference>
<evidence type="ECO:0000313" key="5">
    <source>
        <dbReference type="EMBL" id="MVN88240.1"/>
    </source>
</evidence>
<dbReference type="PANTHER" id="PTHR48105">
    <property type="entry name" value="THIOREDOXIN REDUCTASE 1-RELATED-RELATED"/>
    <property type="match status" value="1"/>
</dbReference>
<keyword evidence="3" id="KW-0472">Membrane</keyword>
<protein>
    <submittedName>
        <fullName evidence="5">FAD-binding protein</fullName>
    </submittedName>
</protein>
<dbReference type="Gene3D" id="3.50.50.60">
    <property type="entry name" value="FAD/NAD(P)-binding domain"/>
    <property type="match status" value="2"/>
</dbReference>
<evidence type="ECO:0000313" key="6">
    <source>
        <dbReference type="Proteomes" id="UP000483286"/>
    </source>
</evidence>
<comment type="caution">
    <text evidence="5">The sequence shown here is derived from an EMBL/GenBank/DDBJ whole genome shotgun (WGS) entry which is preliminary data.</text>
</comment>
<dbReference type="Pfam" id="PF07992">
    <property type="entry name" value="Pyr_redox_2"/>
    <property type="match status" value="1"/>
</dbReference>
<evidence type="ECO:0000259" key="4">
    <source>
        <dbReference type="Pfam" id="PF07992"/>
    </source>
</evidence>
<dbReference type="InterPro" id="IPR036188">
    <property type="entry name" value="FAD/NAD-bd_sf"/>
</dbReference>
<reference evidence="5 6" key="1">
    <citation type="submission" date="2019-12" db="EMBL/GenBank/DDBJ databases">
        <title>Deinococcus sp. HMF7620 Genome sequencing and assembly.</title>
        <authorList>
            <person name="Kang H."/>
            <person name="Kim H."/>
            <person name="Joh K."/>
        </authorList>
    </citation>
    <scope>NUCLEOTIDE SEQUENCE [LARGE SCALE GENOMIC DNA]</scope>
    <source>
        <strain evidence="5 6">HMF7620</strain>
    </source>
</reference>
<dbReference type="PRINTS" id="PR00469">
    <property type="entry name" value="PNDRDTASEII"/>
</dbReference>
<dbReference type="GO" id="GO:0016491">
    <property type="term" value="F:oxidoreductase activity"/>
    <property type="evidence" value="ECO:0007669"/>
    <property type="project" value="UniProtKB-KW"/>
</dbReference>
<keyword evidence="6" id="KW-1185">Reference proteome</keyword>
<keyword evidence="2" id="KW-0560">Oxidoreductase</keyword>
<gene>
    <name evidence="5" type="ORF">GO986_15945</name>
</gene>
<organism evidence="5 6">
    <name type="scientific">Deinococcus arboris</name>
    <dbReference type="NCBI Taxonomy" id="2682977"/>
    <lineage>
        <taxon>Bacteria</taxon>
        <taxon>Thermotogati</taxon>
        <taxon>Deinococcota</taxon>
        <taxon>Deinococci</taxon>
        <taxon>Deinococcales</taxon>
        <taxon>Deinococcaceae</taxon>
        <taxon>Deinococcus</taxon>
    </lineage>
</organism>
<accession>A0A7C9LW85</accession>
<dbReference type="AlphaFoldDB" id="A0A7C9LW85"/>
<name>A0A7C9LW85_9DEIO</name>
<feature type="transmembrane region" description="Helical" evidence="3">
    <location>
        <begin position="6"/>
        <end position="25"/>
    </location>
</feature>
<dbReference type="SUPFAM" id="SSF51905">
    <property type="entry name" value="FAD/NAD(P)-binding domain"/>
    <property type="match status" value="1"/>
</dbReference>
<feature type="domain" description="FAD/NAD(P)-binding" evidence="4">
    <location>
        <begin position="7"/>
        <end position="292"/>
    </location>
</feature>
<keyword evidence="1" id="KW-0285">Flavoprotein</keyword>
<evidence type="ECO:0000256" key="3">
    <source>
        <dbReference type="SAM" id="Phobius"/>
    </source>
</evidence>
<keyword evidence="3" id="KW-1133">Transmembrane helix</keyword>
<dbReference type="RefSeq" id="WP_157460299.1">
    <property type="nucleotide sequence ID" value="NZ_WQLB01000025.1"/>
</dbReference>
<dbReference type="Proteomes" id="UP000483286">
    <property type="component" value="Unassembled WGS sequence"/>
</dbReference>
<evidence type="ECO:0000256" key="1">
    <source>
        <dbReference type="ARBA" id="ARBA00022630"/>
    </source>
</evidence>
<dbReference type="EMBL" id="WQLB01000025">
    <property type="protein sequence ID" value="MVN88240.1"/>
    <property type="molecule type" value="Genomic_DNA"/>
</dbReference>
<dbReference type="PRINTS" id="PR00368">
    <property type="entry name" value="FADPNR"/>
</dbReference>
<evidence type="ECO:0000256" key="2">
    <source>
        <dbReference type="ARBA" id="ARBA00023002"/>
    </source>
</evidence>
<sequence length="314" mass="33386">MEHSNVYEVVVVGGGAAGLSAALVLGRSRRRTLVLASGEPRNAPARTSHGFFTRDGISPRELLERGREQLRPYSDVEYLAVEVTGVSGTDGNFEVMLEGEQTVWTRKLVLATGVADELPPQSGFKELWGRGVYSCPYCHGWEVRDRALAVLAEGDEVVERAVLIRQWSRNLVALTHGAPLSDGARERLQSLGVPVYEGRILHLEGKGGSEGLSRIVFEDGSSVGREALFYGPPQRQRSNLAEALGCEIGPMGPAAEIVTANPVTRETSVKGVYAVGDMGFPMAQISLAVAAGSAAAAFINHALCVEADGGSDGN</sequence>
<proteinExistence type="predicted"/>
<keyword evidence="3" id="KW-0812">Transmembrane</keyword>
<dbReference type="InterPro" id="IPR023753">
    <property type="entry name" value="FAD/NAD-binding_dom"/>
</dbReference>